<evidence type="ECO:0000313" key="2">
    <source>
        <dbReference type="EMBL" id="GEP04536.1"/>
    </source>
</evidence>
<name>A0A512J3K4_9HYPH</name>
<keyword evidence="5" id="KW-1185">Reference proteome</keyword>
<accession>A0A512J3K4</accession>
<gene>
    <name evidence="3" type="ORF">GCM10007888_31960</name>
    <name evidence="2" type="ORF">MOX02_25740</name>
</gene>
<dbReference type="OrthoDB" id="7376020at2"/>
<reference evidence="3" key="4">
    <citation type="submission" date="2023-01" db="EMBL/GenBank/DDBJ databases">
        <title>Draft genome sequence of Methylobacterium oxalidis strain NBRC 107715.</title>
        <authorList>
            <person name="Sun Q."/>
            <person name="Mori K."/>
        </authorList>
    </citation>
    <scope>NUCLEOTIDE SEQUENCE</scope>
    <source>
        <strain evidence="3">NBRC 107715</strain>
    </source>
</reference>
<proteinExistence type="predicted"/>
<reference evidence="5" key="2">
    <citation type="journal article" date="2019" name="Int. J. Syst. Evol. Microbiol.">
        <title>The Global Catalogue of Microorganisms (GCM) 10K type strain sequencing project: providing services to taxonomists for standard genome sequencing and annotation.</title>
        <authorList>
            <consortium name="The Broad Institute Genomics Platform"/>
            <consortium name="The Broad Institute Genome Sequencing Center for Infectious Disease"/>
            <person name="Wu L."/>
            <person name="Ma J."/>
        </authorList>
    </citation>
    <scope>NUCLEOTIDE SEQUENCE [LARGE SCALE GENOMIC DNA]</scope>
    <source>
        <strain evidence="5">NBRC 107715</strain>
    </source>
</reference>
<reference evidence="2 4" key="3">
    <citation type="submission" date="2019-07" db="EMBL/GenBank/DDBJ databases">
        <title>Whole genome shotgun sequence of Methylobacterium oxalidis NBRC 107715.</title>
        <authorList>
            <person name="Hosoyama A."/>
            <person name="Uohara A."/>
            <person name="Ohji S."/>
            <person name="Ichikawa N."/>
        </authorList>
    </citation>
    <scope>NUCLEOTIDE SEQUENCE [LARGE SCALE GENOMIC DNA]</scope>
    <source>
        <strain evidence="2 4">NBRC 107715</strain>
    </source>
</reference>
<organism evidence="2 4">
    <name type="scientific">Methylobacterium oxalidis</name>
    <dbReference type="NCBI Taxonomy" id="944322"/>
    <lineage>
        <taxon>Bacteria</taxon>
        <taxon>Pseudomonadati</taxon>
        <taxon>Pseudomonadota</taxon>
        <taxon>Alphaproteobacteria</taxon>
        <taxon>Hyphomicrobiales</taxon>
        <taxon>Methylobacteriaceae</taxon>
        <taxon>Methylobacterium</taxon>
    </lineage>
</organism>
<dbReference type="RefSeq" id="WP_147026159.1">
    <property type="nucleotide sequence ID" value="NZ_BJZU01000048.1"/>
</dbReference>
<comment type="caution">
    <text evidence="2">The sequence shown here is derived from an EMBL/GenBank/DDBJ whole genome shotgun (WGS) entry which is preliminary data.</text>
</comment>
<dbReference type="EMBL" id="BSPK01000053">
    <property type="protein sequence ID" value="GLS64815.1"/>
    <property type="molecule type" value="Genomic_DNA"/>
</dbReference>
<protein>
    <recommendedName>
        <fullName evidence="6">Homogentisate 1,2-dioxygenase</fullName>
    </recommendedName>
</protein>
<keyword evidence="1" id="KW-0732">Signal</keyword>
<feature type="signal peptide" evidence="1">
    <location>
        <begin position="1"/>
        <end position="23"/>
    </location>
</feature>
<evidence type="ECO:0000313" key="5">
    <source>
        <dbReference type="Proteomes" id="UP001156856"/>
    </source>
</evidence>
<evidence type="ECO:0008006" key="6">
    <source>
        <dbReference type="Google" id="ProtNLM"/>
    </source>
</evidence>
<evidence type="ECO:0000313" key="4">
    <source>
        <dbReference type="Proteomes" id="UP000321960"/>
    </source>
</evidence>
<dbReference type="Proteomes" id="UP000321960">
    <property type="component" value="Unassembled WGS sequence"/>
</dbReference>
<sequence length="179" mass="18880">MRRPAAFGLSLCLLATLSVTVSAARAQGEAAPIPPACTAFDWSLMRELAWFSAPGLGEVASGDTVAADMPGAVLKLRPDAEVEFPVPPSKEPAPGTYGGILRFPALTTPGLYQVTLSEDAWIDVSQDGKTARPPTAFTVKRDCPAIRKSVRYQFGTTPILIEVSGAKRDAIKIAIAPAE</sequence>
<evidence type="ECO:0000313" key="3">
    <source>
        <dbReference type="EMBL" id="GLS64815.1"/>
    </source>
</evidence>
<reference evidence="3" key="1">
    <citation type="journal article" date="2014" name="Int. J. Syst. Evol. Microbiol.">
        <title>Complete genome of a new Firmicutes species belonging to the dominant human colonic microbiota ('Ruminococcus bicirculans') reveals two chromosomes and a selective capacity to utilize plant glucans.</title>
        <authorList>
            <consortium name="NISC Comparative Sequencing Program"/>
            <person name="Wegmann U."/>
            <person name="Louis P."/>
            <person name="Goesmann A."/>
            <person name="Henrissat B."/>
            <person name="Duncan S.H."/>
            <person name="Flint H.J."/>
        </authorList>
    </citation>
    <scope>NUCLEOTIDE SEQUENCE</scope>
    <source>
        <strain evidence="3">NBRC 107715</strain>
    </source>
</reference>
<evidence type="ECO:0000256" key="1">
    <source>
        <dbReference type="SAM" id="SignalP"/>
    </source>
</evidence>
<feature type="chain" id="PRO_5021801604" description="Homogentisate 1,2-dioxygenase" evidence="1">
    <location>
        <begin position="24"/>
        <end position="179"/>
    </location>
</feature>
<dbReference type="EMBL" id="BJZU01000048">
    <property type="protein sequence ID" value="GEP04536.1"/>
    <property type="molecule type" value="Genomic_DNA"/>
</dbReference>
<dbReference type="Proteomes" id="UP001156856">
    <property type="component" value="Unassembled WGS sequence"/>
</dbReference>
<dbReference type="AlphaFoldDB" id="A0A512J3K4"/>